<dbReference type="PROSITE" id="PS51387">
    <property type="entry name" value="FAD_PCMH"/>
    <property type="match status" value="1"/>
</dbReference>
<dbReference type="AlphaFoldDB" id="F2NGA8"/>
<dbReference type="FunFam" id="1.10.45.10:FF:000001">
    <property type="entry name" value="D-lactate dehydrogenase mitochondrial"/>
    <property type="match status" value="1"/>
</dbReference>
<evidence type="ECO:0000259" key="6">
    <source>
        <dbReference type="PROSITE" id="PS51387"/>
    </source>
</evidence>
<dbReference type="InterPro" id="IPR036318">
    <property type="entry name" value="FAD-bd_PCMH-like_sf"/>
</dbReference>
<name>F2NGA8_DESAR</name>
<dbReference type="InterPro" id="IPR016167">
    <property type="entry name" value="FAD-bd_PCMH_sub1"/>
</dbReference>
<evidence type="ECO:0000256" key="3">
    <source>
        <dbReference type="ARBA" id="ARBA00022630"/>
    </source>
</evidence>
<dbReference type="Gene3D" id="3.30.43.10">
    <property type="entry name" value="Uridine Diphospho-n-acetylenolpyruvylglucosamine Reductase, domain 2"/>
    <property type="match status" value="1"/>
</dbReference>
<proteinExistence type="inferred from homology"/>
<accession>F2NGA8</accession>
<dbReference type="InterPro" id="IPR006094">
    <property type="entry name" value="Oxid_FAD_bind_N"/>
</dbReference>
<organism evidence="7 8">
    <name type="scientific">Desulfobacca acetoxidans (strain ATCC 700848 / DSM 11109 / ASRB2)</name>
    <dbReference type="NCBI Taxonomy" id="880072"/>
    <lineage>
        <taxon>Bacteria</taxon>
        <taxon>Pseudomonadati</taxon>
        <taxon>Thermodesulfobacteriota</taxon>
        <taxon>Desulfobaccia</taxon>
        <taxon>Desulfobaccales</taxon>
        <taxon>Desulfobaccaceae</taxon>
        <taxon>Desulfobacca</taxon>
    </lineage>
</organism>
<dbReference type="eggNOG" id="COG0277">
    <property type="taxonomic scope" value="Bacteria"/>
</dbReference>
<dbReference type="Proteomes" id="UP000000483">
    <property type="component" value="Chromosome"/>
</dbReference>
<feature type="domain" description="FAD-binding PCMH-type" evidence="6">
    <location>
        <begin position="36"/>
        <end position="215"/>
    </location>
</feature>
<keyword evidence="8" id="KW-1185">Reference proteome</keyword>
<dbReference type="InterPro" id="IPR051914">
    <property type="entry name" value="FAD-linked_OxidoTrans_Type4"/>
</dbReference>
<dbReference type="InterPro" id="IPR016164">
    <property type="entry name" value="FAD-linked_Oxase-like_C"/>
</dbReference>
<evidence type="ECO:0000313" key="7">
    <source>
        <dbReference type="EMBL" id="AEB08521.1"/>
    </source>
</evidence>
<dbReference type="GO" id="GO:0004458">
    <property type="term" value="F:D-lactate dehydrogenase (cytochrome) activity"/>
    <property type="evidence" value="ECO:0007669"/>
    <property type="project" value="UniProtKB-EC"/>
</dbReference>
<dbReference type="SUPFAM" id="SSF56176">
    <property type="entry name" value="FAD-binding/transporter-associated domain-like"/>
    <property type="match status" value="1"/>
</dbReference>
<dbReference type="Gene3D" id="3.30.70.2740">
    <property type="match status" value="1"/>
</dbReference>
<dbReference type="OrthoDB" id="9811557at2"/>
<dbReference type="Gene3D" id="3.30.465.10">
    <property type="match status" value="1"/>
</dbReference>
<evidence type="ECO:0000256" key="2">
    <source>
        <dbReference type="ARBA" id="ARBA00008000"/>
    </source>
</evidence>
<dbReference type="Gene3D" id="3.30.70.2190">
    <property type="match status" value="1"/>
</dbReference>
<comment type="similarity">
    <text evidence="2">Belongs to the FAD-binding oxidoreductase/transferase type 4 family.</text>
</comment>
<dbReference type="RefSeq" id="WP_013705634.1">
    <property type="nucleotide sequence ID" value="NC_015388.1"/>
</dbReference>
<dbReference type="FunFam" id="3.30.70.2740:FF:000001">
    <property type="entry name" value="D-lactate dehydrogenase mitochondrial"/>
    <property type="match status" value="1"/>
</dbReference>
<dbReference type="Gene3D" id="1.10.45.10">
    <property type="entry name" value="Vanillyl-alcohol Oxidase, Chain A, domain 4"/>
    <property type="match status" value="1"/>
</dbReference>
<keyword evidence="4" id="KW-0274">FAD</keyword>
<evidence type="ECO:0000256" key="5">
    <source>
        <dbReference type="ARBA" id="ARBA00023002"/>
    </source>
</evidence>
<dbReference type="SUPFAM" id="SSF55103">
    <property type="entry name" value="FAD-linked oxidases, C-terminal domain"/>
    <property type="match status" value="1"/>
</dbReference>
<evidence type="ECO:0000256" key="4">
    <source>
        <dbReference type="ARBA" id="ARBA00022827"/>
    </source>
</evidence>
<dbReference type="InterPro" id="IPR016171">
    <property type="entry name" value="Vanillyl_alc_oxidase_C-sub2"/>
</dbReference>
<dbReference type="PANTHER" id="PTHR42934:SF3">
    <property type="entry name" value="D-LACTATE DEHYDROGENASE"/>
    <property type="match status" value="1"/>
</dbReference>
<dbReference type="Pfam" id="PF01565">
    <property type="entry name" value="FAD_binding_4"/>
    <property type="match status" value="1"/>
</dbReference>
<dbReference type="InterPro" id="IPR016166">
    <property type="entry name" value="FAD-bd_PCMH"/>
</dbReference>
<dbReference type="KEGG" id="dao:Desac_0638"/>
<evidence type="ECO:0000313" key="8">
    <source>
        <dbReference type="Proteomes" id="UP000000483"/>
    </source>
</evidence>
<protein>
    <submittedName>
        <fullName evidence="7">D-lactate dehydrogenase (Cytochrome)</fullName>
        <ecNumber evidence="7">1.1.2.4</ecNumber>
    </submittedName>
</protein>
<reference evidence="8" key="2">
    <citation type="submission" date="2011-03" db="EMBL/GenBank/DDBJ databases">
        <title>The complete genome of Desulfobacca acetoxidans DSM 11109.</title>
        <authorList>
            <consortium name="US DOE Joint Genome Institute (JGI-PGF)"/>
            <person name="Lucas S."/>
            <person name="Copeland A."/>
            <person name="Lapidus A."/>
            <person name="Bruce D."/>
            <person name="Goodwin L."/>
            <person name="Pitluck S."/>
            <person name="Peters L."/>
            <person name="Kyrpides N."/>
            <person name="Mavromatis K."/>
            <person name="Ivanova N."/>
            <person name="Ovchinnikova G."/>
            <person name="Teshima H."/>
            <person name="Detter J.C."/>
            <person name="Han C."/>
            <person name="Land M."/>
            <person name="Hauser L."/>
            <person name="Markowitz V."/>
            <person name="Cheng J.-F."/>
            <person name="Hugenholtz P."/>
            <person name="Woyke T."/>
            <person name="Wu D."/>
            <person name="Spring S."/>
            <person name="Schueler E."/>
            <person name="Brambilla E."/>
            <person name="Klenk H.-P."/>
            <person name="Eisen J.A."/>
        </authorList>
    </citation>
    <scope>NUCLEOTIDE SEQUENCE [LARGE SCALE GENOMIC DNA]</scope>
    <source>
        <strain evidence="8">ATCC 700848 / DSM 11109 / ASRB2</strain>
    </source>
</reference>
<keyword evidence="3" id="KW-0285">Flavoprotein</keyword>
<dbReference type="InterPro" id="IPR016169">
    <property type="entry name" value="FAD-bd_PCMH_sub2"/>
</dbReference>
<sequence>MIPANVLKRLRAIIGSPNLLTDNADRQCYAYDAANLIYTPEAVAFPADATEISQILQLANEYHFPVTPRGAGTGTTGGALPVQGGLILVTTRLNRILEIDPDNFIAVVQPGVITGSLKSAAAKFGLFYPPDPSSANFCTIGGNVAENAGGSAAVKYGVTRDYVLGLTVVLPTGEIIDTGVRTAKGVVGYDLTRLIVGSEGTLGVITRIILRLIPQPAARQTLLAGFTDLHFATQTVGRILQARLTPSALEFLDRTSLECVRELLPFPIPEATQALLLLEVDGHPHDVRERAEAMESFCRAQNAALVMTADGADETAKLWQARKLVSPASFKLNPHKLSEDVVVPISRIPDLVARVEAISRDAKLPILCFGHAGDGNIHINVMYDRQQVSQAQAAATAVKNIFVVVRELDGTLSGEHGIGITKSPYLGLELSAAAIDLSKRVKKAFDPHNIMNPGKIFVPPSISTGVHDI</sequence>
<dbReference type="GO" id="GO:0071949">
    <property type="term" value="F:FAD binding"/>
    <property type="evidence" value="ECO:0007669"/>
    <property type="project" value="InterPro"/>
</dbReference>
<dbReference type="Pfam" id="PF02913">
    <property type="entry name" value="FAD-oxidase_C"/>
    <property type="match status" value="1"/>
</dbReference>
<dbReference type="STRING" id="880072.Desac_0638"/>
<keyword evidence="5 7" id="KW-0560">Oxidoreductase</keyword>
<dbReference type="PANTHER" id="PTHR42934">
    <property type="entry name" value="GLYCOLATE OXIDASE SUBUNIT GLCD"/>
    <property type="match status" value="1"/>
</dbReference>
<comment type="cofactor">
    <cofactor evidence="1">
        <name>FAD</name>
        <dbReference type="ChEBI" id="CHEBI:57692"/>
    </cofactor>
</comment>
<dbReference type="HOGENOM" id="CLU_017779_9_2_7"/>
<dbReference type="InterPro" id="IPR004113">
    <property type="entry name" value="FAD-bd_oxidored_4_C"/>
</dbReference>
<evidence type="ECO:0000256" key="1">
    <source>
        <dbReference type="ARBA" id="ARBA00001974"/>
    </source>
</evidence>
<reference evidence="7 8" key="1">
    <citation type="journal article" date="2011" name="Stand. Genomic Sci.">
        <title>Complete genome sequence of the acetate-degrading sulfate reducer Desulfobacca acetoxidans type strain (ASRB2).</title>
        <authorList>
            <person name="Goker M."/>
            <person name="Teshima H."/>
            <person name="Lapidus A."/>
            <person name="Nolan M."/>
            <person name="Lucas S."/>
            <person name="Hammon N."/>
            <person name="Deshpande S."/>
            <person name="Cheng J.F."/>
            <person name="Tapia R."/>
            <person name="Han C."/>
            <person name="Goodwin L."/>
            <person name="Pitluck S."/>
            <person name="Huntemann M."/>
            <person name="Liolios K."/>
            <person name="Ivanova N."/>
            <person name="Pagani I."/>
            <person name="Mavromatis K."/>
            <person name="Ovchinikova G."/>
            <person name="Pati A."/>
            <person name="Chen A."/>
            <person name="Palaniappan K."/>
            <person name="Land M."/>
            <person name="Hauser L."/>
            <person name="Brambilla E.M."/>
            <person name="Rohde M."/>
            <person name="Spring S."/>
            <person name="Detter J.C."/>
            <person name="Woyke T."/>
            <person name="Bristow J."/>
            <person name="Eisen J.A."/>
            <person name="Markowitz V."/>
            <person name="Hugenholtz P."/>
            <person name="Kyrpides N.C."/>
            <person name="Klenk H.P."/>
        </authorList>
    </citation>
    <scope>NUCLEOTIDE SEQUENCE [LARGE SCALE GENOMIC DNA]</scope>
    <source>
        <strain evidence="8">ATCC 700848 / DSM 11109 / ASRB2</strain>
    </source>
</reference>
<dbReference type="EC" id="1.1.2.4" evidence="7"/>
<dbReference type="EMBL" id="CP002629">
    <property type="protein sequence ID" value="AEB08521.1"/>
    <property type="molecule type" value="Genomic_DNA"/>
</dbReference>
<gene>
    <name evidence="7" type="ordered locus">Desac_0638</name>
</gene>